<evidence type="ECO:0000313" key="2">
    <source>
        <dbReference type="EMBL" id="MBC9824559.1"/>
    </source>
</evidence>
<dbReference type="PANTHER" id="PTHR35841">
    <property type="entry name" value="PHOSPHONATES-BINDING PERIPLASMIC PROTEIN"/>
    <property type="match status" value="1"/>
</dbReference>
<gene>
    <name evidence="2" type="ORF">GLO26_01780</name>
</gene>
<feature type="chain" id="PRO_5046697289" evidence="1">
    <location>
        <begin position="26"/>
        <end position="352"/>
    </location>
</feature>
<keyword evidence="3" id="KW-1185">Reference proteome</keyword>
<dbReference type="Gene3D" id="3.40.190.10">
    <property type="entry name" value="Periplasmic binding protein-like II"/>
    <property type="match status" value="2"/>
</dbReference>
<dbReference type="Pfam" id="PF12974">
    <property type="entry name" value="Phosphonate-bd"/>
    <property type="match status" value="1"/>
</dbReference>
<proteinExistence type="predicted"/>
<feature type="signal peptide" evidence="1">
    <location>
        <begin position="1"/>
        <end position="25"/>
    </location>
</feature>
<dbReference type="EMBL" id="WNJQ01000001">
    <property type="protein sequence ID" value="MBC9824559.1"/>
    <property type="molecule type" value="Genomic_DNA"/>
</dbReference>
<dbReference type="PANTHER" id="PTHR35841:SF1">
    <property type="entry name" value="PHOSPHONATES-BINDING PERIPLASMIC PROTEIN"/>
    <property type="match status" value="1"/>
</dbReference>
<protein>
    <submittedName>
        <fullName evidence="2">PhnD/SsuA/transferrin family substrate-binding protein</fullName>
    </submittedName>
</protein>
<evidence type="ECO:0000313" key="3">
    <source>
        <dbReference type="Proteomes" id="UP000638836"/>
    </source>
</evidence>
<sequence length="352" mass="38073">MHKKFGKYIGVALLAGLLVGCGNEAASSETAASNTDGTIKLDTLSVGFVPSRDPEEIVTATEPLKDLLIDEMANQGYDIGEVDITVGTNYEAVGESLSAGTLDVGFIPGGTYVLYDDGAEVILTSTRAGLSIDSDNPADWNENAPTEPTDEQVTSYRSLIIAGPSEKGQELAAKINNGEELTFEDMNSASWSVMSSSSSAGYIYPTLWLNENFGKSITDLDKVVQADSYGSSFARLASEQVDLLVTFADGRRDYEDTWTSEYGRTENIWDETAVIGVTPGIYNDTISVSKNSEKMDEELKAALQEAFINISETEEGKEVISVYSHEGYQVTEDADYDDERAAQKIVQDLGIQ</sequence>
<keyword evidence="1" id="KW-0732">Signal</keyword>
<accession>A0ABR7TAS3</accession>
<dbReference type="PROSITE" id="PS51257">
    <property type="entry name" value="PROKAR_LIPOPROTEIN"/>
    <property type="match status" value="1"/>
</dbReference>
<dbReference type="Proteomes" id="UP000638836">
    <property type="component" value="Unassembled WGS sequence"/>
</dbReference>
<name>A0ABR7TAS3_9LACT</name>
<reference evidence="2 3" key="1">
    <citation type="journal article" date="2020" name="Microorganisms">
        <title>New Insight into Antimicrobial Compounds from Food and Marine-Sourced Carnobacterium Species through Phenotype and Genome Analyses.</title>
        <authorList>
            <person name="Begrem S."/>
            <person name="Ivaniuk F."/>
            <person name="Gigout-Chevalier F."/>
            <person name="Kolypczuk L."/>
            <person name="Bonnetot S."/>
            <person name="Leroi F."/>
            <person name="Grovel O."/>
            <person name="Delbarre-Ladrat C."/>
            <person name="Passerini D."/>
        </authorList>
    </citation>
    <scope>NUCLEOTIDE SEQUENCE [LARGE SCALE GENOMIC DNA]</scope>
    <source>
        <strain evidence="2 3">MIP2551</strain>
    </source>
</reference>
<dbReference type="RefSeq" id="WP_187948508.1">
    <property type="nucleotide sequence ID" value="NZ_WNJQ01000001.1"/>
</dbReference>
<organism evidence="2 3">
    <name type="scientific">Carnobacterium inhibens</name>
    <dbReference type="NCBI Taxonomy" id="147709"/>
    <lineage>
        <taxon>Bacteria</taxon>
        <taxon>Bacillati</taxon>
        <taxon>Bacillota</taxon>
        <taxon>Bacilli</taxon>
        <taxon>Lactobacillales</taxon>
        <taxon>Carnobacteriaceae</taxon>
        <taxon>Carnobacterium</taxon>
    </lineage>
</organism>
<comment type="caution">
    <text evidence="2">The sequence shown here is derived from an EMBL/GenBank/DDBJ whole genome shotgun (WGS) entry which is preliminary data.</text>
</comment>
<evidence type="ECO:0000256" key="1">
    <source>
        <dbReference type="SAM" id="SignalP"/>
    </source>
</evidence>
<dbReference type="SUPFAM" id="SSF53850">
    <property type="entry name" value="Periplasmic binding protein-like II"/>
    <property type="match status" value="1"/>
</dbReference>